<keyword evidence="3" id="KW-1003">Cell membrane</keyword>
<evidence type="ECO:0000256" key="7">
    <source>
        <dbReference type="ARBA" id="ARBA00023136"/>
    </source>
</evidence>
<dbReference type="RefSeq" id="WP_105238204.1">
    <property type="nucleotide sequence ID" value="NZ_CP023270.1"/>
</dbReference>
<feature type="transmembrane region" description="Helical" evidence="9">
    <location>
        <begin position="65"/>
        <end position="83"/>
    </location>
</feature>
<reference evidence="11 12" key="1">
    <citation type="submission" date="2017-09" db="EMBL/GenBank/DDBJ databases">
        <title>Genomic, metabolic, and phenotypic characteristics of bacterial isolates from the natural microbiome of the model nematode Caenorhabditis elegans.</title>
        <authorList>
            <person name="Zimmermann J."/>
            <person name="Obeng N."/>
            <person name="Yang W."/>
            <person name="Obeng O."/>
            <person name="Kissoyan K."/>
            <person name="Pees B."/>
            <person name="Dirksen P."/>
            <person name="Hoppner M."/>
            <person name="Franke A."/>
            <person name="Rosenstiel P."/>
            <person name="Leippe M."/>
            <person name="Dierking K."/>
            <person name="Kaleta C."/>
            <person name="Schulenburg H."/>
        </authorList>
    </citation>
    <scope>NUCLEOTIDE SEQUENCE [LARGE SCALE GENOMIC DNA]</scope>
    <source>
        <strain evidence="11 12">MYb73</strain>
    </source>
</reference>
<dbReference type="PANTHER" id="PTHR35011:SF2">
    <property type="entry name" value="2,3-DIKETO-L-GULONATE TRAP TRANSPORTER SMALL PERMEASE PROTEIN YIAM"/>
    <property type="match status" value="1"/>
</dbReference>
<keyword evidence="6 9" id="KW-1133">Transmembrane helix</keyword>
<dbReference type="AlphaFoldDB" id="A0A2S0I5L9"/>
<evidence type="ECO:0000256" key="3">
    <source>
        <dbReference type="ARBA" id="ARBA00022475"/>
    </source>
</evidence>
<name>A0A2S0I5L9_9BURK</name>
<dbReference type="InterPro" id="IPR007387">
    <property type="entry name" value="TRAP_DctQ"/>
</dbReference>
<comment type="similarity">
    <text evidence="8 9">Belongs to the TRAP transporter small permease family.</text>
</comment>
<comment type="subcellular location">
    <subcellularLocation>
        <location evidence="1 9">Cell inner membrane</location>
        <topology evidence="1 9">Multi-pass membrane protein</topology>
    </subcellularLocation>
</comment>
<feature type="transmembrane region" description="Helical" evidence="9">
    <location>
        <begin position="141"/>
        <end position="163"/>
    </location>
</feature>
<feature type="domain" description="Tripartite ATP-independent periplasmic transporters DctQ component" evidence="10">
    <location>
        <begin position="41"/>
        <end position="169"/>
    </location>
</feature>
<accession>A0A2S0I5L9</accession>
<comment type="subunit">
    <text evidence="9">The complex comprises the extracytoplasmic solute receptor protein and the two transmembrane proteins.</text>
</comment>
<gene>
    <name evidence="11" type="ORF">CLM73_09410</name>
</gene>
<dbReference type="OrthoDB" id="9791324at2"/>
<feature type="transmembrane region" description="Helical" evidence="9">
    <location>
        <begin position="104"/>
        <end position="121"/>
    </location>
</feature>
<proteinExistence type="inferred from homology"/>
<evidence type="ECO:0000256" key="6">
    <source>
        <dbReference type="ARBA" id="ARBA00022989"/>
    </source>
</evidence>
<evidence type="ECO:0000256" key="5">
    <source>
        <dbReference type="ARBA" id="ARBA00022692"/>
    </source>
</evidence>
<evidence type="ECO:0000313" key="12">
    <source>
        <dbReference type="Proteomes" id="UP000239477"/>
    </source>
</evidence>
<keyword evidence="7 9" id="KW-0472">Membrane</keyword>
<dbReference type="GO" id="GO:0005886">
    <property type="term" value="C:plasma membrane"/>
    <property type="evidence" value="ECO:0007669"/>
    <property type="project" value="UniProtKB-SubCell"/>
</dbReference>
<dbReference type="Pfam" id="PF04290">
    <property type="entry name" value="DctQ"/>
    <property type="match status" value="1"/>
</dbReference>
<evidence type="ECO:0000256" key="9">
    <source>
        <dbReference type="RuleBase" id="RU369079"/>
    </source>
</evidence>
<dbReference type="GO" id="GO:0022857">
    <property type="term" value="F:transmembrane transporter activity"/>
    <property type="evidence" value="ECO:0007669"/>
    <property type="project" value="UniProtKB-UniRule"/>
</dbReference>
<keyword evidence="2 9" id="KW-0813">Transport</keyword>
<sequence length="185" mass="19995">MQASPLGRPGPSRPGRSPLARAADWCFVLQTWLMVACLIVMVVLLFGNVALRYLFNSGINVSDEVSRLAFVWMIFLGSVIALREHQHIGVTMLVERFGPGARRVSHIACQLMILWVLWLMTEGGWVQTVIGMDTVLPVTGMPLAVFNAAGLYAAVAMGILTLIDLVRVIAGGPLPAESSPEDPAV</sequence>
<dbReference type="InterPro" id="IPR055348">
    <property type="entry name" value="DctQ"/>
</dbReference>
<keyword evidence="5 9" id="KW-0812">Transmembrane</keyword>
<feature type="transmembrane region" description="Helical" evidence="9">
    <location>
        <begin position="22"/>
        <end position="45"/>
    </location>
</feature>
<comment type="function">
    <text evidence="9">Part of the tripartite ATP-independent periplasmic (TRAP) transport system.</text>
</comment>
<dbReference type="EMBL" id="CP023270">
    <property type="protein sequence ID" value="AVJ27308.1"/>
    <property type="molecule type" value="Genomic_DNA"/>
</dbReference>
<protein>
    <recommendedName>
        <fullName evidence="9">TRAP transporter small permease protein</fullName>
    </recommendedName>
</protein>
<evidence type="ECO:0000313" key="11">
    <source>
        <dbReference type="EMBL" id="AVJ27308.1"/>
    </source>
</evidence>
<evidence type="ECO:0000256" key="2">
    <source>
        <dbReference type="ARBA" id="ARBA00022448"/>
    </source>
</evidence>
<keyword evidence="4 9" id="KW-0997">Cell inner membrane</keyword>
<dbReference type="GO" id="GO:0015740">
    <property type="term" value="P:C4-dicarboxylate transport"/>
    <property type="evidence" value="ECO:0007669"/>
    <property type="project" value="TreeGrafter"/>
</dbReference>
<evidence type="ECO:0000256" key="4">
    <source>
        <dbReference type="ARBA" id="ARBA00022519"/>
    </source>
</evidence>
<organism evidence="11 12">
    <name type="scientific">Achromobacter spanius</name>
    <dbReference type="NCBI Taxonomy" id="217203"/>
    <lineage>
        <taxon>Bacteria</taxon>
        <taxon>Pseudomonadati</taxon>
        <taxon>Pseudomonadota</taxon>
        <taxon>Betaproteobacteria</taxon>
        <taxon>Burkholderiales</taxon>
        <taxon>Alcaligenaceae</taxon>
        <taxon>Achromobacter</taxon>
    </lineage>
</organism>
<keyword evidence="12" id="KW-1185">Reference proteome</keyword>
<evidence type="ECO:0000256" key="1">
    <source>
        <dbReference type="ARBA" id="ARBA00004429"/>
    </source>
</evidence>
<evidence type="ECO:0000256" key="8">
    <source>
        <dbReference type="ARBA" id="ARBA00038436"/>
    </source>
</evidence>
<dbReference type="PANTHER" id="PTHR35011">
    <property type="entry name" value="2,3-DIKETO-L-GULONATE TRAP TRANSPORTER SMALL PERMEASE PROTEIN YIAM"/>
    <property type="match status" value="1"/>
</dbReference>
<evidence type="ECO:0000259" key="10">
    <source>
        <dbReference type="Pfam" id="PF04290"/>
    </source>
</evidence>
<dbReference type="Proteomes" id="UP000239477">
    <property type="component" value="Chromosome"/>
</dbReference>